<dbReference type="Proteomes" id="UP000054270">
    <property type="component" value="Unassembled WGS sequence"/>
</dbReference>
<evidence type="ECO:0000256" key="2">
    <source>
        <dbReference type="ARBA" id="ARBA00022803"/>
    </source>
</evidence>
<dbReference type="STRING" id="945553.A0A0D2N3B7"/>
<evidence type="ECO:0000256" key="1">
    <source>
        <dbReference type="ARBA" id="ARBA00022737"/>
    </source>
</evidence>
<gene>
    <name evidence="4" type="ORF">HYPSUDRAFT_173887</name>
</gene>
<accession>A0A0D2N3B7</accession>
<dbReference type="OrthoDB" id="433738at2759"/>
<keyword evidence="2" id="KW-0802">TPR repeat</keyword>
<proteinExistence type="predicted"/>
<keyword evidence="5" id="KW-1185">Reference proteome</keyword>
<dbReference type="SUPFAM" id="SSF48452">
    <property type="entry name" value="TPR-like"/>
    <property type="match status" value="1"/>
</dbReference>
<name>A0A0D2N3B7_HYPSF</name>
<dbReference type="SMART" id="SM00028">
    <property type="entry name" value="TPR"/>
    <property type="match status" value="3"/>
</dbReference>
<dbReference type="PANTHER" id="PTHR22904">
    <property type="entry name" value="TPR REPEAT CONTAINING PROTEIN"/>
    <property type="match status" value="1"/>
</dbReference>
<reference evidence="5" key="1">
    <citation type="submission" date="2014-04" db="EMBL/GenBank/DDBJ databases">
        <title>Evolutionary Origins and Diversification of the Mycorrhizal Mutualists.</title>
        <authorList>
            <consortium name="DOE Joint Genome Institute"/>
            <consortium name="Mycorrhizal Genomics Consortium"/>
            <person name="Kohler A."/>
            <person name="Kuo A."/>
            <person name="Nagy L.G."/>
            <person name="Floudas D."/>
            <person name="Copeland A."/>
            <person name="Barry K.W."/>
            <person name="Cichocki N."/>
            <person name="Veneault-Fourrey C."/>
            <person name="LaButti K."/>
            <person name="Lindquist E.A."/>
            <person name="Lipzen A."/>
            <person name="Lundell T."/>
            <person name="Morin E."/>
            <person name="Murat C."/>
            <person name="Riley R."/>
            <person name="Ohm R."/>
            <person name="Sun H."/>
            <person name="Tunlid A."/>
            <person name="Henrissat B."/>
            <person name="Grigoriev I.V."/>
            <person name="Hibbett D.S."/>
            <person name="Martin F."/>
        </authorList>
    </citation>
    <scope>NUCLEOTIDE SEQUENCE [LARGE SCALE GENOMIC DNA]</scope>
    <source>
        <strain evidence="5">FD-334 SS-4</strain>
    </source>
</reference>
<dbReference type="EMBL" id="KN817719">
    <property type="protein sequence ID" value="KJA13719.1"/>
    <property type="molecule type" value="Genomic_DNA"/>
</dbReference>
<evidence type="ECO:0000256" key="3">
    <source>
        <dbReference type="SAM" id="MobiDB-lite"/>
    </source>
</evidence>
<evidence type="ECO:0000313" key="5">
    <source>
        <dbReference type="Proteomes" id="UP000054270"/>
    </source>
</evidence>
<dbReference type="AlphaFoldDB" id="A0A0D2N3B7"/>
<dbReference type="Gene3D" id="1.25.40.10">
    <property type="entry name" value="Tetratricopeptide repeat domain"/>
    <property type="match status" value="1"/>
</dbReference>
<dbReference type="GO" id="GO:0051879">
    <property type="term" value="F:Hsp90 protein binding"/>
    <property type="evidence" value="ECO:0007669"/>
    <property type="project" value="TreeGrafter"/>
</dbReference>
<sequence length="254" mass="28024">MSHSHTHAPGEEHSHSHGPPQPQAQQIPTPDPALQALIDQDFSPSPLTLSADNTTALCAVHKLEKCDDCGVDFVNTNRLARLLVANPNLLCPPPSNVISQNLTKMVTSTKDEGNALFKAGQTQQAIARYTAAAQLAVQRPPWEANQFMREELSTAISNRSAAYFDVHDYVSALADAETVIAIRRNWSKGHFRKAKALLGLGRLREAADAIRLGLDYEPTSAELLTFFSDIERVEKKYEEKRLELRKEKAEAVSS</sequence>
<keyword evidence="1" id="KW-0677">Repeat</keyword>
<evidence type="ECO:0000313" key="4">
    <source>
        <dbReference type="EMBL" id="KJA13719.1"/>
    </source>
</evidence>
<dbReference type="InterPro" id="IPR019734">
    <property type="entry name" value="TPR_rpt"/>
</dbReference>
<dbReference type="OMA" id="KMYTLAI"/>
<organism evidence="4 5">
    <name type="scientific">Hypholoma sublateritium (strain FD-334 SS-4)</name>
    <dbReference type="NCBI Taxonomy" id="945553"/>
    <lineage>
        <taxon>Eukaryota</taxon>
        <taxon>Fungi</taxon>
        <taxon>Dikarya</taxon>
        <taxon>Basidiomycota</taxon>
        <taxon>Agaricomycotina</taxon>
        <taxon>Agaricomycetes</taxon>
        <taxon>Agaricomycetidae</taxon>
        <taxon>Agaricales</taxon>
        <taxon>Agaricineae</taxon>
        <taxon>Strophariaceae</taxon>
        <taxon>Hypholoma</taxon>
    </lineage>
</organism>
<dbReference type="PANTHER" id="PTHR22904:SF523">
    <property type="entry name" value="STRESS-INDUCED-PHOSPHOPROTEIN 1"/>
    <property type="match status" value="1"/>
</dbReference>
<protein>
    <submittedName>
        <fullName evidence="4">Uncharacterized protein</fullName>
    </submittedName>
</protein>
<feature type="region of interest" description="Disordered" evidence="3">
    <location>
        <begin position="1"/>
        <end position="29"/>
    </location>
</feature>
<dbReference type="InterPro" id="IPR011990">
    <property type="entry name" value="TPR-like_helical_dom_sf"/>
</dbReference>